<sequence length="83" mass="9328">MVNKVFTAEEVSELKQLFAQHDSDQDGRISTKELLNLTKSLGETASEEDVLFVIKSFDTNNNGALDMKEYLDLMANLRSIGME</sequence>
<proteinExistence type="predicted"/>
<dbReference type="PROSITE" id="PS00018">
    <property type="entry name" value="EF_HAND_1"/>
    <property type="match status" value="2"/>
</dbReference>
<dbReference type="SUPFAM" id="SSF47473">
    <property type="entry name" value="EF-hand"/>
    <property type="match status" value="1"/>
</dbReference>
<dbReference type="InterPro" id="IPR002048">
    <property type="entry name" value="EF_hand_dom"/>
</dbReference>
<feature type="domain" description="EF-hand" evidence="3">
    <location>
        <begin position="9"/>
        <end position="44"/>
    </location>
</feature>
<evidence type="ECO:0000313" key="4">
    <source>
        <dbReference type="EMBL" id="KFH62330.1"/>
    </source>
</evidence>
<organism evidence="4 5">
    <name type="scientific">Podila verticillata NRRL 6337</name>
    <dbReference type="NCBI Taxonomy" id="1069443"/>
    <lineage>
        <taxon>Eukaryota</taxon>
        <taxon>Fungi</taxon>
        <taxon>Fungi incertae sedis</taxon>
        <taxon>Mucoromycota</taxon>
        <taxon>Mortierellomycotina</taxon>
        <taxon>Mortierellomycetes</taxon>
        <taxon>Mortierellales</taxon>
        <taxon>Mortierellaceae</taxon>
        <taxon>Podila</taxon>
    </lineage>
</organism>
<dbReference type="AlphaFoldDB" id="A0A086TK53"/>
<dbReference type="FunFam" id="1.10.238.10:FF:000178">
    <property type="entry name" value="Calmodulin-2 A"/>
    <property type="match status" value="1"/>
</dbReference>
<keyword evidence="5" id="KW-1185">Reference proteome</keyword>
<accession>A0A086TK53</accession>
<protein>
    <recommendedName>
        <fullName evidence="3">EF-hand domain-containing protein</fullName>
    </recommendedName>
</protein>
<feature type="domain" description="EF-hand" evidence="3">
    <location>
        <begin position="45"/>
        <end position="80"/>
    </location>
</feature>
<name>A0A086TK53_9FUNG</name>
<evidence type="ECO:0000313" key="5">
    <source>
        <dbReference type="Proteomes" id="UP000243308"/>
    </source>
</evidence>
<dbReference type="CDD" id="cd00051">
    <property type="entry name" value="EFh"/>
    <property type="match status" value="1"/>
</dbReference>
<dbReference type="GO" id="GO:0043226">
    <property type="term" value="C:organelle"/>
    <property type="evidence" value="ECO:0007669"/>
    <property type="project" value="UniProtKB-ARBA"/>
</dbReference>
<dbReference type="GO" id="GO:0005509">
    <property type="term" value="F:calcium ion binding"/>
    <property type="evidence" value="ECO:0007669"/>
    <property type="project" value="InterPro"/>
</dbReference>
<gene>
    <name evidence="4" type="ORF">MVEG_11541</name>
</gene>
<dbReference type="EMBL" id="KN042432">
    <property type="protein sequence ID" value="KFH62330.1"/>
    <property type="molecule type" value="Genomic_DNA"/>
</dbReference>
<dbReference type="Pfam" id="PF13499">
    <property type="entry name" value="EF-hand_7"/>
    <property type="match status" value="1"/>
</dbReference>
<dbReference type="Proteomes" id="UP000243308">
    <property type="component" value="Unassembled WGS sequence"/>
</dbReference>
<keyword evidence="1" id="KW-0677">Repeat</keyword>
<dbReference type="OrthoDB" id="26525at2759"/>
<evidence type="ECO:0000259" key="3">
    <source>
        <dbReference type="PROSITE" id="PS50222"/>
    </source>
</evidence>
<dbReference type="InterPro" id="IPR011992">
    <property type="entry name" value="EF-hand-dom_pair"/>
</dbReference>
<dbReference type="PROSITE" id="PS50222">
    <property type="entry name" value="EF_HAND_2"/>
    <property type="match status" value="2"/>
</dbReference>
<keyword evidence="2" id="KW-0106">Calcium</keyword>
<evidence type="ECO:0000256" key="2">
    <source>
        <dbReference type="ARBA" id="ARBA00022837"/>
    </source>
</evidence>
<dbReference type="InterPro" id="IPR018247">
    <property type="entry name" value="EF_Hand_1_Ca_BS"/>
</dbReference>
<dbReference type="SMART" id="SM00054">
    <property type="entry name" value="EFh"/>
    <property type="match status" value="2"/>
</dbReference>
<reference evidence="4 5" key="1">
    <citation type="submission" date="2011-02" db="EMBL/GenBank/DDBJ databases">
        <title>The Genome Sequence of Mortierella verticillata NRRL 6337.</title>
        <authorList>
            <consortium name="The Broad Institute Genome Sequencing Platform"/>
            <person name="Russ C."/>
            <person name="Cuomo C."/>
            <person name="Burger G."/>
            <person name="Gray M.W."/>
            <person name="Holland P.W.H."/>
            <person name="King N."/>
            <person name="Lang F.B.F."/>
            <person name="Roger A.J."/>
            <person name="Ruiz-Trillo I."/>
            <person name="Young S.K."/>
            <person name="Zeng Q."/>
            <person name="Gargeya S."/>
            <person name="Alvarado L."/>
            <person name="Berlin A."/>
            <person name="Chapman S.B."/>
            <person name="Chen Z."/>
            <person name="Freedman E."/>
            <person name="Gellesch M."/>
            <person name="Goldberg J."/>
            <person name="Griggs A."/>
            <person name="Gujja S."/>
            <person name="Heilman E."/>
            <person name="Heiman D."/>
            <person name="Howarth C."/>
            <person name="Mehta T."/>
            <person name="Neiman D."/>
            <person name="Pearson M."/>
            <person name="Roberts A."/>
            <person name="Saif S."/>
            <person name="Shea T."/>
            <person name="Shenoy N."/>
            <person name="Sisk P."/>
            <person name="Stolte C."/>
            <person name="Sykes S."/>
            <person name="White J."/>
            <person name="Yandava C."/>
            <person name="Haas B."/>
            <person name="Nusbaum C."/>
            <person name="Birren B."/>
        </authorList>
    </citation>
    <scope>NUCLEOTIDE SEQUENCE [LARGE SCALE GENOMIC DNA]</scope>
    <source>
        <strain evidence="4 5">NRRL 6337</strain>
    </source>
</reference>
<evidence type="ECO:0000256" key="1">
    <source>
        <dbReference type="ARBA" id="ARBA00022737"/>
    </source>
</evidence>
<dbReference type="Gene3D" id="1.10.238.10">
    <property type="entry name" value="EF-hand"/>
    <property type="match status" value="1"/>
</dbReference>